<feature type="compositionally biased region" description="Basic and acidic residues" evidence="1">
    <location>
        <begin position="91"/>
        <end position="105"/>
    </location>
</feature>
<reference evidence="3 4" key="1">
    <citation type="submission" date="2023-03" db="EMBL/GenBank/DDBJ databases">
        <title>Genome insight into feeding habits of ladybird beetles.</title>
        <authorList>
            <person name="Li H.-S."/>
            <person name="Huang Y.-H."/>
            <person name="Pang H."/>
        </authorList>
    </citation>
    <scope>NUCLEOTIDE SEQUENCE [LARGE SCALE GENOMIC DNA]</scope>
    <source>
        <strain evidence="3">SYSU_2023b</strain>
        <tissue evidence="3">Whole body</tissue>
    </source>
</reference>
<feature type="region of interest" description="Disordered" evidence="1">
    <location>
        <begin position="182"/>
        <end position="203"/>
    </location>
</feature>
<gene>
    <name evidence="3" type="ORF">WA026_016036</name>
</gene>
<keyword evidence="2" id="KW-0732">Signal</keyword>
<feature type="chain" id="PRO_5043844856" evidence="2">
    <location>
        <begin position="17"/>
        <end position="216"/>
    </location>
</feature>
<dbReference type="Proteomes" id="UP001431783">
    <property type="component" value="Unassembled WGS sequence"/>
</dbReference>
<feature type="region of interest" description="Disordered" evidence="1">
    <location>
        <begin position="81"/>
        <end position="105"/>
    </location>
</feature>
<evidence type="ECO:0000256" key="2">
    <source>
        <dbReference type="SAM" id="SignalP"/>
    </source>
</evidence>
<keyword evidence="4" id="KW-1185">Reference proteome</keyword>
<evidence type="ECO:0000313" key="4">
    <source>
        <dbReference type="Proteomes" id="UP001431783"/>
    </source>
</evidence>
<evidence type="ECO:0000256" key="1">
    <source>
        <dbReference type="SAM" id="MobiDB-lite"/>
    </source>
</evidence>
<protein>
    <submittedName>
        <fullName evidence="3">Uncharacterized protein</fullName>
    </submittedName>
</protein>
<organism evidence="3 4">
    <name type="scientific">Henosepilachna vigintioctopunctata</name>
    <dbReference type="NCBI Taxonomy" id="420089"/>
    <lineage>
        <taxon>Eukaryota</taxon>
        <taxon>Metazoa</taxon>
        <taxon>Ecdysozoa</taxon>
        <taxon>Arthropoda</taxon>
        <taxon>Hexapoda</taxon>
        <taxon>Insecta</taxon>
        <taxon>Pterygota</taxon>
        <taxon>Neoptera</taxon>
        <taxon>Endopterygota</taxon>
        <taxon>Coleoptera</taxon>
        <taxon>Polyphaga</taxon>
        <taxon>Cucujiformia</taxon>
        <taxon>Coccinelloidea</taxon>
        <taxon>Coccinellidae</taxon>
        <taxon>Epilachninae</taxon>
        <taxon>Epilachnini</taxon>
        <taxon>Henosepilachna</taxon>
    </lineage>
</organism>
<name>A0AAW1U2A4_9CUCU</name>
<feature type="signal peptide" evidence="2">
    <location>
        <begin position="1"/>
        <end position="16"/>
    </location>
</feature>
<dbReference type="EMBL" id="JARQZJ010000039">
    <property type="protein sequence ID" value="KAK9877009.1"/>
    <property type="molecule type" value="Genomic_DNA"/>
</dbReference>
<comment type="caution">
    <text evidence="3">The sequence shown here is derived from an EMBL/GenBank/DDBJ whole genome shotgun (WGS) entry which is preliminary data.</text>
</comment>
<dbReference type="AlphaFoldDB" id="A0AAW1U2A4"/>
<sequence length="216" mass="23888">MLVQLCIIFCVAVVHGSPSRDRNDYNSPKVLYDQKQEGSWNVHASLKDFLFIIIPSVRASNSSGPSSSALEQSLLYMLSKSANSQRRHSEKPKTDASAEEETKHFIESKSAPYQVDISKSSGGLLSRLYPENPESDGVLVAKSPSISLLKDPISGRVARALVFNVPEEDIVITKTEKKAWKKKARGDHIKKTSDSKTDCEPGQVKDSYGNCKVLKY</sequence>
<feature type="compositionally biased region" description="Basic and acidic residues" evidence="1">
    <location>
        <begin position="186"/>
        <end position="199"/>
    </location>
</feature>
<accession>A0AAW1U2A4</accession>
<proteinExistence type="predicted"/>
<evidence type="ECO:0000313" key="3">
    <source>
        <dbReference type="EMBL" id="KAK9877009.1"/>
    </source>
</evidence>